<sequence>MPWDEKDIMTLREEFVVLARQEGANRRELCRRFKISPQTAYKWLARFEASGSEGLKDLSRRPKTSPRQSTPLIEKQVVELRMEHPAWGGRKICRRLQDLGGPQVAPSTVTSILHRHQLIYPEASDAVKAWCRFVHDAPNDLWQMDFKGYFSTSQGQCHPLTVLDDHSRFNLAIQACANEQCETVKGHLIDVFRRYGMPVQINTDNGGPWGSPRVPGELSHLGVWLVRLGIRLTFSRPWHPQTNGKDERFHRSLKAEVLRGRSFRSFDEAQIAFDDWREIYNHQRPHQALQMTTPVTHYRMSPRAYPETLPELEYGPDDTIVKVHFHGNARFRGELIPVSKALRGLPIAVRPKGAADGCFEVYFNHHKLCEIDMRGQKPKL</sequence>
<dbReference type="Proteomes" id="UP000480410">
    <property type="component" value="Unassembled WGS sequence"/>
</dbReference>
<dbReference type="AlphaFoldDB" id="A0A6B3NQH1"/>
<dbReference type="Proteomes" id="UP000482634">
    <property type="component" value="Unassembled WGS sequence"/>
</dbReference>
<dbReference type="GO" id="GO:0015074">
    <property type="term" value="P:DNA integration"/>
    <property type="evidence" value="ECO:0007669"/>
    <property type="project" value="InterPro"/>
</dbReference>
<comment type="caution">
    <text evidence="3">The sequence shown here is derived from an EMBL/GenBank/DDBJ whole genome shotgun (WGS) entry which is preliminary data.</text>
</comment>
<dbReference type="InterPro" id="IPR009057">
    <property type="entry name" value="Homeodomain-like_sf"/>
</dbReference>
<dbReference type="Gene3D" id="3.30.420.10">
    <property type="entry name" value="Ribonuclease H-like superfamily/Ribonuclease H"/>
    <property type="match status" value="1"/>
</dbReference>
<dbReference type="Gene3D" id="1.10.10.10">
    <property type="entry name" value="Winged helix-like DNA-binding domain superfamily/Winged helix DNA-binding domain"/>
    <property type="match status" value="1"/>
</dbReference>
<evidence type="ECO:0000313" key="2">
    <source>
        <dbReference type="EMBL" id="NER61012.1"/>
    </source>
</evidence>
<dbReference type="InterPro" id="IPR001584">
    <property type="entry name" value="Integrase_cat-core"/>
</dbReference>
<protein>
    <submittedName>
        <fullName evidence="3">IS481 family transposase</fullName>
    </submittedName>
</protein>
<gene>
    <name evidence="2" type="ORF">G3435_15625</name>
    <name evidence="3" type="ORF">G3436_18145</name>
</gene>
<dbReference type="PANTHER" id="PTHR35004:SF6">
    <property type="entry name" value="TRANSPOSASE"/>
    <property type="match status" value="1"/>
</dbReference>
<evidence type="ECO:0000313" key="4">
    <source>
        <dbReference type="Proteomes" id="UP000480410"/>
    </source>
</evidence>
<dbReference type="InterPro" id="IPR036388">
    <property type="entry name" value="WH-like_DNA-bd_sf"/>
</dbReference>
<dbReference type="EMBL" id="JAAHBU010000271">
    <property type="protein sequence ID" value="NER65435.1"/>
    <property type="molecule type" value="Genomic_DNA"/>
</dbReference>
<dbReference type="InterPro" id="IPR047656">
    <property type="entry name" value="IS481-like_transpos"/>
</dbReference>
<dbReference type="PANTHER" id="PTHR35004">
    <property type="entry name" value="TRANSPOSASE RV3428C-RELATED"/>
    <property type="match status" value="1"/>
</dbReference>
<feature type="domain" description="Integrase catalytic" evidence="1">
    <location>
        <begin position="134"/>
        <end position="302"/>
    </location>
</feature>
<dbReference type="Pfam" id="PF13683">
    <property type="entry name" value="rve_3"/>
    <property type="match status" value="1"/>
</dbReference>
<dbReference type="SUPFAM" id="SSF46689">
    <property type="entry name" value="Homeodomain-like"/>
    <property type="match status" value="1"/>
</dbReference>
<accession>A0A6M0CUD3</accession>
<evidence type="ECO:0000259" key="1">
    <source>
        <dbReference type="PROSITE" id="PS50994"/>
    </source>
</evidence>
<dbReference type="InterPro" id="IPR012337">
    <property type="entry name" value="RNaseH-like_sf"/>
</dbReference>
<dbReference type="EMBL" id="JAAHBV010000334">
    <property type="protein sequence ID" value="NER61012.1"/>
    <property type="molecule type" value="Genomic_DNA"/>
</dbReference>
<evidence type="ECO:0000313" key="3">
    <source>
        <dbReference type="EMBL" id="NER65435.1"/>
    </source>
</evidence>
<dbReference type="SUPFAM" id="SSF53098">
    <property type="entry name" value="Ribonuclease H-like"/>
    <property type="match status" value="1"/>
</dbReference>
<reference evidence="4 5" key="1">
    <citation type="submission" date="2020-02" db="EMBL/GenBank/DDBJ databases">
        <title>Broccoli isolated Pseudomonas sp.</title>
        <authorList>
            <person name="Fujikawa T."/>
            <person name="Sawada H."/>
        </authorList>
    </citation>
    <scope>NUCLEOTIDE SEQUENCE [LARGE SCALE GENOMIC DNA]</scope>
    <source>
        <strain evidence="3 5">MAFF212427</strain>
        <strain evidence="2 4">MAFF212428</strain>
    </source>
</reference>
<dbReference type="NCBIfam" id="NF033577">
    <property type="entry name" value="transpos_IS481"/>
    <property type="match status" value="1"/>
</dbReference>
<dbReference type="GO" id="GO:0003676">
    <property type="term" value="F:nucleic acid binding"/>
    <property type="evidence" value="ECO:0007669"/>
    <property type="project" value="InterPro"/>
</dbReference>
<organism evidence="3 5">
    <name type="scientific">Pseudomonas brassicae</name>
    <dbReference type="NCBI Taxonomy" id="2708063"/>
    <lineage>
        <taxon>Bacteria</taxon>
        <taxon>Pseudomonadati</taxon>
        <taxon>Pseudomonadota</taxon>
        <taxon>Gammaproteobacteria</taxon>
        <taxon>Pseudomonadales</taxon>
        <taxon>Pseudomonadaceae</taxon>
        <taxon>Pseudomonas</taxon>
    </lineage>
</organism>
<evidence type="ECO:0000313" key="5">
    <source>
        <dbReference type="Proteomes" id="UP000482634"/>
    </source>
</evidence>
<keyword evidence="5" id="KW-1185">Reference proteome</keyword>
<dbReference type="Pfam" id="PF13565">
    <property type="entry name" value="HTH_32"/>
    <property type="match status" value="1"/>
</dbReference>
<dbReference type="RefSeq" id="WP_163947679.1">
    <property type="nucleotide sequence ID" value="NZ_JAAHBU010000271.1"/>
</dbReference>
<name>A0A6B3NQH1_9PSED</name>
<dbReference type="PROSITE" id="PS50994">
    <property type="entry name" value="INTEGRASE"/>
    <property type="match status" value="1"/>
</dbReference>
<accession>A0A6B3NQH1</accession>
<proteinExistence type="predicted"/>
<dbReference type="InterPro" id="IPR036397">
    <property type="entry name" value="RNaseH_sf"/>
</dbReference>